<dbReference type="PANTHER" id="PTHR42685">
    <property type="entry name" value="GERANYLGERANYL DIPHOSPHATE REDUCTASE"/>
    <property type="match status" value="1"/>
</dbReference>
<dbReference type="KEGG" id="mhd:Marky_1029"/>
<dbReference type="Gene3D" id="3.50.50.60">
    <property type="entry name" value="FAD/NAD(P)-binding domain"/>
    <property type="match status" value="1"/>
</dbReference>
<evidence type="ECO:0000259" key="1">
    <source>
        <dbReference type="Pfam" id="PF01494"/>
    </source>
</evidence>
<dbReference type="Proteomes" id="UP000007030">
    <property type="component" value="Chromosome"/>
</dbReference>
<protein>
    <submittedName>
        <fullName evidence="2">FAD dependent oxidoreductase</fullName>
    </submittedName>
</protein>
<sequence>MPEVVIVGGGFAGLAVARALGRQDAVLVDPHPIGAYVKSACALPLPVVHAFGAETSVREVHSSLVFHVDGAVVHQHADPPYATVDYTAFCHALMARSGVHVVRAHAVGYAPGRVLTTQGELPCRYAVDASGPRAVLASALRPGYAIRRFMGAGLEVEVPRPSGFPSGLHFYVDPDLPPGYAWAFGAGEHVRVGVYAYAGGRGLRKALQRLLQRLGIPLAASRPHGGLIPWRLRDPVVGRVLVVGDAAGQVLPMTAEGIRPALYYGTVLGRLLEQVLSGRMTYVALIRSYRAEIHRRRWAFGMLGGLQRFVGSVPPNVSGRLLELGQYLGLGKRLYRRYVQGFQGR</sequence>
<evidence type="ECO:0000313" key="3">
    <source>
        <dbReference type="Proteomes" id="UP000007030"/>
    </source>
</evidence>
<dbReference type="EMBL" id="CP002630">
    <property type="protein sequence ID" value="AEB11771.1"/>
    <property type="molecule type" value="Genomic_DNA"/>
</dbReference>
<keyword evidence="3" id="KW-1185">Reference proteome</keyword>
<dbReference type="SUPFAM" id="SSF51905">
    <property type="entry name" value="FAD/NAD(P)-binding domain"/>
    <property type="match status" value="1"/>
</dbReference>
<dbReference type="eggNOG" id="COG0644">
    <property type="taxonomic scope" value="Bacteria"/>
</dbReference>
<proteinExistence type="predicted"/>
<name>F2NLF2_MARHT</name>
<dbReference type="AlphaFoldDB" id="F2NLF2"/>
<dbReference type="InterPro" id="IPR050407">
    <property type="entry name" value="Geranylgeranyl_reductase"/>
</dbReference>
<dbReference type="InterPro" id="IPR036188">
    <property type="entry name" value="FAD/NAD-bd_sf"/>
</dbReference>
<dbReference type="GO" id="GO:0071949">
    <property type="term" value="F:FAD binding"/>
    <property type="evidence" value="ECO:0007669"/>
    <property type="project" value="InterPro"/>
</dbReference>
<gene>
    <name evidence="2" type="ordered locus">Marky_1029</name>
</gene>
<reference evidence="2 3" key="1">
    <citation type="journal article" date="2012" name="Stand. Genomic Sci.">
        <title>Complete genome sequence of the aerobic, heterotroph Marinithermus hydrothermalis type strain (T1(T)) from a deep-sea hydrothermal vent chimney.</title>
        <authorList>
            <person name="Copeland A."/>
            <person name="Gu W."/>
            <person name="Yasawong M."/>
            <person name="Lapidus A."/>
            <person name="Lucas S."/>
            <person name="Deshpande S."/>
            <person name="Pagani I."/>
            <person name="Tapia R."/>
            <person name="Cheng J.F."/>
            <person name="Goodwin L.A."/>
            <person name="Pitluck S."/>
            <person name="Liolios K."/>
            <person name="Ivanova N."/>
            <person name="Mavromatis K."/>
            <person name="Mikhailova N."/>
            <person name="Pati A."/>
            <person name="Chen A."/>
            <person name="Palaniappan K."/>
            <person name="Land M."/>
            <person name="Pan C."/>
            <person name="Brambilla E.M."/>
            <person name="Rohde M."/>
            <person name="Tindall B.J."/>
            <person name="Sikorski J."/>
            <person name="Goker M."/>
            <person name="Detter J.C."/>
            <person name="Bristow J."/>
            <person name="Eisen J.A."/>
            <person name="Markowitz V."/>
            <person name="Hugenholtz P."/>
            <person name="Kyrpides N.C."/>
            <person name="Klenk H.P."/>
            <person name="Woyke T."/>
        </authorList>
    </citation>
    <scope>NUCLEOTIDE SEQUENCE [LARGE SCALE GENOMIC DNA]</scope>
    <source>
        <strain evidence="3">DSM 14884 / JCM 11576 / T1</strain>
    </source>
</reference>
<accession>F2NLF2</accession>
<evidence type="ECO:0000313" key="2">
    <source>
        <dbReference type="EMBL" id="AEB11771.1"/>
    </source>
</evidence>
<dbReference type="STRING" id="869210.Marky_1029"/>
<dbReference type="PRINTS" id="PR00420">
    <property type="entry name" value="RNGMNOXGNASE"/>
</dbReference>
<dbReference type="RefSeq" id="WP_013703819.1">
    <property type="nucleotide sequence ID" value="NC_015387.1"/>
</dbReference>
<dbReference type="HOGENOM" id="CLU_713113_0_0_0"/>
<dbReference type="OrthoDB" id="9799983at2"/>
<dbReference type="PANTHER" id="PTHR42685:SF22">
    <property type="entry name" value="CONDITIONED MEDIUM FACTOR RECEPTOR 1"/>
    <property type="match status" value="1"/>
</dbReference>
<dbReference type="Pfam" id="PF01494">
    <property type="entry name" value="FAD_binding_3"/>
    <property type="match status" value="1"/>
</dbReference>
<organism evidence="2 3">
    <name type="scientific">Marinithermus hydrothermalis (strain DSM 14884 / JCM 11576 / T1)</name>
    <dbReference type="NCBI Taxonomy" id="869210"/>
    <lineage>
        <taxon>Bacteria</taxon>
        <taxon>Thermotogati</taxon>
        <taxon>Deinococcota</taxon>
        <taxon>Deinococci</taxon>
        <taxon>Thermales</taxon>
        <taxon>Thermaceae</taxon>
        <taxon>Marinithermus</taxon>
    </lineage>
</organism>
<dbReference type="InterPro" id="IPR002938">
    <property type="entry name" value="FAD-bd"/>
</dbReference>
<feature type="domain" description="FAD-binding" evidence="1">
    <location>
        <begin position="237"/>
        <end position="299"/>
    </location>
</feature>